<dbReference type="GO" id="GO:0016075">
    <property type="term" value="P:rRNA catabolic process"/>
    <property type="evidence" value="ECO:0007669"/>
    <property type="project" value="TreeGrafter"/>
</dbReference>
<evidence type="ECO:0000313" key="13">
    <source>
        <dbReference type="Proteomes" id="UP000224634"/>
    </source>
</evidence>
<feature type="domain" description="Exoribonuclease phosphorolytic" evidence="11">
    <location>
        <begin position="138"/>
        <end position="262"/>
    </location>
</feature>
<dbReference type="Pfam" id="PF01138">
    <property type="entry name" value="RNase_PH"/>
    <property type="match status" value="2"/>
</dbReference>
<keyword evidence="6" id="KW-0271">Exosome</keyword>
<dbReference type="GO" id="GO:0000177">
    <property type="term" value="C:cytoplasmic exosome (RNase complex)"/>
    <property type="evidence" value="ECO:0007669"/>
    <property type="project" value="TreeGrafter"/>
</dbReference>
<dbReference type="PANTHER" id="PTHR11097:SF9">
    <property type="entry name" value="EXOSOME COMPLEX COMPONENT RRP43"/>
    <property type="match status" value="1"/>
</dbReference>
<keyword evidence="8" id="KW-0539">Nucleus</keyword>
<dbReference type="STRING" id="1447883.A0A2B7Z0P7"/>
<protein>
    <recommendedName>
        <fullName evidence="9">Ribosomal RNA-processing protein 43</fullName>
    </recommendedName>
</protein>
<evidence type="ECO:0000256" key="6">
    <source>
        <dbReference type="ARBA" id="ARBA00022835"/>
    </source>
</evidence>
<keyword evidence="4" id="KW-0963">Cytoplasm</keyword>
<dbReference type="GO" id="GO:0071035">
    <property type="term" value="P:nuclear polyadenylation-dependent rRNA catabolic process"/>
    <property type="evidence" value="ECO:0007669"/>
    <property type="project" value="TreeGrafter"/>
</dbReference>
<dbReference type="InterPro" id="IPR027408">
    <property type="entry name" value="PNPase/RNase_PH_dom_sf"/>
</dbReference>
<dbReference type="Gene3D" id="3.30.230.70">
    <property type="entry name" value="GHMP Kinase, N-terminal domain"/>
    <property type="match status" value="1"/>
</dbReference>
<feature type="region of interest" description="Disordered" evidence="10">
    <location>
        <begin position="1"/>
        <end position="22"/>
    </location>
</feature>
<dbReference type="SUPFAM" id="SSF55666">
    <property type="entry name" value="Ribonuclease PH domain 2-like"/>
    <property type="match status" value="1"/>
</dbReference>
<evidence type="ECO:0000256" key="2">
    <source>
        <dbReference type="ARBA" id="ARBA00004604"/>
    </source>
</evidence>
<evidence type="ECO:0000256" key="5">
    <source>
        <dbReference type="ARBA" id="ARBA00022552"/>
    </source>
</evidence>
<dbReference type="SUPFAM" id="SSF54211">
    <property type="entry name" value="Ribosomal protein S5 domain 2-like"/>
    <property type="match status" value="1"/>
</dbReference>
<dbReference type="OrthoDB" id="45882at2759"/>
<dbReference type="PANTHER" id="PTHR11097">
    <property type="entry name" value="EXOSOME COMPLEX EXONUCLEASE RIBOSOMAL RNA PROCESSING PROTEIN"/>
    <property type="match status" value="1"/>
</dbReference>
<evidence type="ECO:0000256" key="10">
    <source>
        <dbReference type="SAM" id="MobiDB-lite"/>
    </source>
</evidence>
<dbReference type="GO" id="GO:0071028">
    <property type="term" value="P:nuclear mRNA surveillance"/>
    <property type="evidence" value="ECO:0007669"/>
    <property type="project" value="TreeGrafter"/>
</dbReference>
<feature type="compositionally biased region" description="Polar residues" evidence="10">
    <location>
        <begin position="40"/>
        <end position="49"/>
    </location>
</feature>
<dbReference type="InterPro" id="IPR001247">
    <property type="entry name" value="ExoRNase_PH_dom1"/>
</dbReference>
<name>A0A2B7Z0P7_POLH7</name>
<dbReference type="GO" id="GO:0071038">
    <property type="term" value="P:TRAMP-dependent tRNA surveillance pathway"/>
    <property type="evidence" value="ECO:0007669"/>
    <property type="project" value="TreeGrafter"/>
</dbReference>
<evidence type="ECO:0000313" key="12">
    <source>
        <dbReference type="EMBL" id="PGH26397.1"/>
    </source>
</evidence>
<evidence type="ECO:0000259" key="11">
    <source>
        <dbReference type="Pfam" id="PF01138"/>
    </source>
</evidence>
<evidence type="ECO:0000256" key="9">
    <source>
        <dbReference type="ARBA" id="ARBA00030617"/>
    </source>
</evidence>
<dbReference type="GO" id="GO:0034475">
    <property type="term" value="P:U4 snRNA 3'-end processing"/>
    <property type="evidence" value="ECO:0007669"/>
    <property type="project" value="TreeGrafter"/>
</dbReference>
<evidence type="ECO:0000256" key="3">
    <source>
        <dbReference type="ARBA" id="ARBA00006678"/>
    </source>
</evidence>
<dbReference type="GO" id="GO:0034473">
    <property type="term" value="P:U1 snRNA 3'-end processing"/>
    <property type="evidence" value="ECO:0007669"/>
    <property type="project" value="TreeGrafter"/>
</dbReference>
<dbReference type="GO" id="GO:0000467">
    <property type="term" value="P:exonucleolytic trimming to generate mature 3'-end of 5.8S rRNA from tricistronic rRNA transcript (SSU-rRNA, 5.8S rRNA, LSU-rRNA)"/>
    <property type="evidence" value="ECO:0007669"/>
    <property type="project" value="TreeGrafter"/>
</dbReference>
<reference evidence="12 13" key="1">
    <citation type="submission" date="2017-10" db="EMBL/GenBank/DDBJ databases">
        <title>Comparative genomics in systemic dimorphic fungi from Ajellomycetaceae.</title>
        <authorList>
            <person name="Munoz J.F."/>
            <person name="Mcewen J.G."/>
            <person name="Clay O.K."/>
            <person name="Cuomo C.A."/>
        </authorList>
    </citation>
    <scope>NUCLEOTIDE SEQUENCE [LARGE SCALE GENOMIC DNA]</scope>
    <source>
        <strain evidence="12 13">UAMH7299</strain>
    </source>
</reference>
<sequence>MAQAVTPPKAASAPQIAPSLSLPPSQFARLQPHAYLLSHLSPSTPNSRPSLRVNGRSKSQSRPVSVNKGSLTHTNGSAVVRIGDTAAVCGVRAELLSTDDIAAWKVSSSTSQNPSLSKRRKTETTQGTDGSESEEDDDESQIQSFNLLVPNLSLSTGCSPSFAPGAPPSSFAQSLSHQLLALLHSSRLVRAEDLRVWFTPPDFSTMGEDVDMDSEEASETSTPEIKAFWSLYIDILIISLAGNPFDAAWAAVVAALQDTRLPKAWWDIDSEMILCSDDVSESRKLRLRGLPVSSSFAVFEADAAAEWRAVVPQAPSSSRTDGKGKGKAKEEDVDSAETPERWILADPDTFEESLCSEHVCVVVDKDPRQPSKVKILKIEKNGGLSVGREELRSIVGQAAERWDEVRSGLEGSS</sequence>
<dbReference type="InterPro" id="IPR036345">
    <property type="entry name" value="ExoRNase_PH_dom2_sf"/>
</dbReference>
<evidence type="ECO:0000256" key="8">
    <source>
        <dbReference type="ARBA" id="ARBA00023242"/>
    </source>
</evidence>
<feature type="region of interest" description="Disordered" evidence="10">
    <location>
        <begin position="39"/>
        <end position="72"/>
    </location>
</feature>
<dbReference type="EMBL" id="PDNA01000017">
    <property type="protein sequence ID" value="PGH26397.1"/>
    <property type="molecule type" value="Genomic_DNA"/>
</dbReference>
<evidence type="ECO:0000256" key="4">
    <source>
        <dbReference type="ARBA" id="ARBA00022490"/>
    </source>
</evidence>
<dbReference type="FunFam" id="3.30.230.70:FF:000025">
    <property type="entry name" value="Exosome complex component rrp43"/>
    <property type="match status" value="1"/>
</dbReference>
<gene>
    <name evidence="12" type="ORF">AJ80_01895</name>
</gene>
<dbReference type="AlphaFoldDB" id="A0A2B7Z0P7"/>
<dbReference type="Proteomes" id="UP000224634">
    <property type="component" value="Unassembled WGS sequence"/>
</dbReference>
<dbReference type="GO" id="GO:0035925">
    <property type="term" value="F:mRNA 3'-UTR AU-rich region binding"/>
    <property type="evidence" value="ECO:0007669"/>
    <property type="project" value="TreeGrafter"/>
</dbReference>
<feature type="region of interest" description="Disordered" evidence="10">
    <location>
        <begin position="311"/>
        <end position="337"/>
    </location>
</feature>
<dbReference type="InterPro" id="IPR050590">
    <property type="entry name" value="Exosome_comp_Rrp42_subfam"/>
</dbReference>
<feature type="compositionally biased region" description="Polar residues" evidence="10">
    <location>
        <begin position="56"/>
        <end position="72"/>
    </location>
</feature>
<comment type="caution">
    <text evidence="12">The sequence shown here is derived from an EMBL/GenBank/DDBJ whole genome shotgun (WGS) entry which is preliminary data.</text>
</comment>
<feature type="compositionally biased region" description="Acidic residues" evidence="10">
    <location>
        <begin position="131"/>
        <end position="140"/>
    </location>
</feature>
<feature type="region of interest" description="Disordered" evidence="10">
    <location>
        <begin position="107"/>
        <end position="141"/>
    </location>
</feature>
<dbReference type="InterPro" id="IPR020568">
    <property type="entry name" value="Ribosomal_Su5_D2-typ_SF"/>
</dbReference>
<feature type="compositionally biased region" description="Polar residues" evidence="10">
    <location>
        <begin position="107"/>
        <end position="116"/>
    </location>
</feature>
<feature type="domain" description="Exoribonuclease phosphorolytic" evidence="11">
    <location>
        <begin position="60"/>
        <end position="123"/>
    </location>
</feature>
<keyword evidence="5" id="KW-0698">rRNA processing</keyword>
<dbReference type="GO" id="GO:0005730">
    <property type="term" value="C:nucleolus"/>
    <property type="evidence" value="ECO:0007669"/>
    <property type="project" value="UniProtKB-SubCell"/>
</dbReference>
<comment type="subcellular location">
    <subcellularLocation>
        <location evidence="1">Cytoplasm</location>
    </subcellularLocation>
    <subcellularLocation>
        <location evidence="2">Nucleus</location>
        <location evidence="2">Nucleolus</location>
    </subcellularLocation>
</comment>
<accession>A0A2B7Z0P7</accession>
<proteinExistence type="inferred from homology"/>
<evidence type="ECO:0000256" key="1">
    <source>
        <dbReference type="ARBA" id="ARBA00004496"/>
    </source>
</evidence>
<dbReference type="GO" id="GO:0034476">
    <property type="term" value="P:U5 snRNA 3'-end processing"/>
    <property type="evidence" value="ECO:0007669"/>
    <property type="project" value="TreeGrafter"/>
</dbReference>
<evidence type="ECO:0000256" key="7">
    <source>
        <dbReference type="ARBA" id="ARBA00022884"/>
    </source>
</evidence>
<keyword evidence="7" id="KW-0694">RNA-binding</keyword>
<comment type="similarity">
    <text evidence="3">Belongs to the RNase PH family.</text>
</comment>
<organism evidence="12 13">
    <name type="scientific">Polytolypa hystricis (strain UAMH7299)</name>
    <dbReference type="NCBI Taxonomy" id="1447883"/>
    <lineage>
        <taxon>Eukaryota</taxon>
        <taxon>Fungi</taxon>
        <taxon>Dikarya</taxon>
        <taxon>Ascomycota</taxon>
        <taxon>Pezizomycotina</taxon>
        <taxon>Eurotiomycetes</taxon>
        <taxon>Eurotiomycetidae</taxon>
        <taxon>Onygenales</taxon>
        <taxon>Onygenales incertae sedis</taxon>
        <taxon>Polytolypa</taxon>
    </lineage>
</organism>
<dbReference type="GO" id="GO:0000176">
    <property type="term" value="C:nuclear exosome (RNase complex)"/>
    <property type="evidence" value="ECO:0007669"/>
    <property type="project" value="TreeGrafter"/>
</dbReference>
<feature type="compositionally biased region" description="Basic and acidic residues" evidence="10">
    <location>
        <begin position="320"/>
        <end position="330"/>
    </location>
</feature>
<keyword evidence="13" id="KW-1185">Reference proteome</keyword>